<evidence type="ECO:0000313" key="2">
    <source>
        <dbReference type="EMBL" id="KAJ7667086.1"/>
    </source>
</evidence>
<evidence type="ECO:0000256" key="1">
    <source>
        <dbReference type="SAM" id="MobiDB-lite"/>
    </source>
</evidence>
<comment type="caution">
    <text evidence="2">The sequence shown here is derived from an EMBL/GenBank/DDBJ whole genome shotgun (WGS) entry which is preliminary data.</text>
</comment>
<evidence type="ECO:0000313" key="3">
    <source>
        <dbReference type="Proteomes" id="UP001221757"/>
    </source>
</evidence>
<dbReference type="EMBL" id="JARKIE010000206">
    <property type="protein sequence ID" value="KAJ7667086.1"/>
    <property type="molecule type" value="Genomic_DNA"/>
</dbReference>
<protein>
    <recommendedName>
        <fullName evidence="4">Protein kinase domain-containing protein</fullName>
    </recommendedName>
</protein>
<evidence type="ECO:0008006" key="4">
    <source>
        <dbReference type="Google" id="ProtNLM"/>
    </source>
</evidence>
<keyword evidence="3" id="KW-1185">Reference proteome</keyword>
<gene>
    <name evidence="2" type="ORF">B0H17DRAFT_258578</name>
</gene>
<organism evidence="2 3">
    <name type="scientific">Mycena rosella</name>
    <name type="common">Pink bonnet</name>
    <name type="synonym">Agaricus rosellus</name>
    <dbReference type="NCBI Taxonomy" id="1033263"/>
    <lineage>
        <taxon>Eukaryota</taxon>
        <taxon>Fungi</taxon>
        <taxon>Dikarya</taxon>
        <taxon>Basidiomycota</taxon>
        <taxon>Agaricomycotina</taxon>
        <taxon>Agaricomycetes</taxon>
        <taxon>Agaricomycetidae</taxon>
        <taxon>Agaricales</taxon>
        <taxon>Marasmiineae</taxon>
        <taxon>Mycenaceae</taxon>
        <taxon>Mycena</taxon>
    </lineage>
</organism>
<dbReference type="Proteomes" id="UP001221757">
    <property type="component" value="Unassembled WGS sequence"/>
</dbReference>
<reference evidence="2" key="1">
    <citation type="submission" date="2023-03" db="EMBL/GenBank/DDBJ databases">
        <title>Massive genome expansion in bonnet fungi (Mycena s.s.) driven by repeated elements and novel gene families across ecological guilds.</title>
        <authorList>
            <consortium name="Lawrence Berkeley National Laboratory"/>
            <person name="Harder C.B."/>
            <person name="Miyauchi S."/>
            <person name="Viragh M."/>
            <person name="Kuo A."/>
            <person name="Thoen E."/>
            <person name="Andreopoulos B."/>
            <person name="Lu D."/>
            <person name="Skrede I."/>
            <person name="Drula E."/>
            <person name="Henrissat B."/>
            <person name="Morin E."/>
            <person name="Kohler A."/>
            <person name="Barry K."/>
            <person name="LaButti K."/>
            <person name="Morin E."/>
            <person name="Salamov A."/>
            <person name="Lipzen A."/>
            <person name="Mereny Z."/>
            <person name="Hegedus B."/>
            <person name="Baldrian P."/>
            <person name="Stursova M."/>
            <person name="Weitz H."/>
            <person name="Taylor A."/>
            <person name="Grigoriev I.V."/>
            <person name="Nagy L.G."/>
            <person name="Martin F."/>
            <person name="Kauserud H."/>
        </authorList>
    </citation>
    <scope>NUCLEOTIDE SEQUENCE</scope>
    <source>
        <strain evidence="2">CBHHK067</strain>
    </source>
</reference>
<accession>A0AAD7CWT4</accession>
<name>A0AAD7CWT4_MYCRO</name>
<sequence length="430" mass="47975">MSSIRKPGNCCPPSVVDSILRTKRTAEGCAWGHSLDNFFCAKAKDEDYPWTDVWTTSVLQELGVDLGSDDRGPTAREPSMRARKPWPVLKIPQSDGFPALGDVDPGSDHEDESEETLANLRRLRVLATDELAIPRIDDVDPFQVDGFPKLEESIPRQYLPTVLCVHDPDGRVSGTEPTKDTVYYKRIIPEQTPHPEENGSDSPRLGHLYLNRQSRVGSGHHSNVYRASFRPPSPLETASHSHVTVAVKVAVPRREAREFLDHEAATYGAFPEHLAHEFCGYMLVPGIKFPVPVGAVVPKFFGYYVPEHAGYDACNTAEPSPILLLEECGSPIEPQHLSHDNKAECFSMFLRLHLSGFLQQSAFKANVVVQPGPLTVSPQKRSLELPSFRIIDFGRAVRRPPKNPKGWLDEKEAEAKDVQKILRIPRHSMC</sequence>
<proteinExistence type="predicted"/>
<feature type="region of interest" description="Disordered" evidence="1">
    <location>
        <begin position="89"/>
        <end position="115"/>
    </location>
</feature>
<dbReference type="AlphaFoldDB" id="A0AAD7CWT4"/>